<keyword evidence="1" id="KW-0472">Membrane</keyword>
<evidence type="ECO:0000313" key="4">
    <source>
        <dbReference type="Proteomes" id="UP000218327"/>
    </source>
</evidence>
<dbReference type="EMBL" id="NVVJ01000105">
    <property type="protein sequence ID" value="PCJ17657.1"/>
    <property type="molecule type" value="Genomic_DNA"/>
</dbReference>
<gene>
    <name evidence="3" type="primary">pilV</name>
    <name evidence="3" type="ORF">COA96_17520</name>
</gene>
<comment type="caution">
    <text evidence="3">The sequence shown here is derived from an EMBL/GenBank/DDBJ whole genome shotgun (WGS) entry which is preliminary data.</text>
</comment>
<sequence>MSIIRSSKGATPSKIGAGKQSGSTLIEVLVSLLVLSFGMLGMAGVQGVSLKANQSAYYRTMATTFTADIVERMRANLVAVGNGNYDDITGAATDTCFTTAGCSGAQMAAQDVLDWSAAITAALPLGASVVCRDSTPTDGSAAATACDGAGAIYAIKIWWDDDRDGTADQIFTTTFRPI</sequence>
<evidence type="ECO:0000259" key="2">
    <source>
        <dbReference type="Pfam" id="PF22150"/>
    </source>
</evidence>
<keyword evidence="1" id="KW-1133">Transmembrane helix</keyword>
<feature type="domain" description="Type IV pilin Tt1218-like" evidence="2">
    <location>
        <begin position="46"/>
        <end position="112"/>
    </location>
</feature>
<dbReference type="Proteomes" id="UP000218327">
    <property type="component" value="Unassembled WGS sequence"/>
</dbReference>
<dbReference type="Pfam" id="PF22150">
    <property type="entry name" value="Tt1218-like"/>
    <property type="match status" value="1"/>
</dbReference>
<dbReference type="InterPro" id="IPR054402">
    <property type="entry name" value="Tt1218-like_dom"/>
</dbReference>
<dbReference type="Pfam" id="PF07963">
    <property type="entry name" value="N_methyl"/>
    <property type="match status" value="1"/>
</dbReference>
<dbReference type="InterPro" id="IPR013362">
    <property type="entry name" value="Pilus_4_PilV"/>
</dbReference>
<dbReference type="InterPro" id="IPR012902">
    <property type="entry name" value="N_methyl_site"/>
</dbReference>
<dbReference type="NCBIfam" id="TIGR02523">
    <property type="entry name" value="type_IV_pilV"/>
    <property type="match status" value="1"/>
</dbReference>
<evidence type="ECO:0000313" key="3">
    <source>
        <dbReference type="EMBL" id="PCJ17657.1"/>
    </source>
</evidence>
<accession>A0A2A5AEA5</accession>
<feature type="transmembrane region" description="Helical" evidence="1">
    <location>
        <begin position="24"/>
        <end position="45"/>
    </location>
</feature>
<protein>
    <submittedName>
        <fullName evidence="3">Type IV pilus modification protein PilV</fullName>
    </submittedName>
</protein>
<keyword evidence="1" id="KW-0812">Transmembrane</keyword>
<proteinExistence type="predicted"/>
<name>A0A2A5AEA5_9GAMM</name>
<reference evidence="4" key="1">
    <citation type="submission" date="2017-08" db="EMBL/GenBank/DDBJ databases">
        <title>A dynamic microbial community with high functional redundancy inhabits the cold, oxic subseafloor aquifer.</title>
        <authorList>
            <person name="Tully B.J."/>
            <person name="Wheat C.G."/>
            <person name="Glazer B.T."/>
            <person name="Huber J.A."/>
        </authorList>
    </citation>
    <scope>NUCLEOTIDE SEQUENCE [LARGE SCALE GENOMIC DNA]</scope>
</reference>
<evidence type="ECO:0000256" key="1">
    <source>
        <dbReference type="SAM" id="Phobius"/>
    </source>
</evidence>
<dbReference type="AlphaFoldDB" id="A0A2A5AEA5"/>
<organism evidence="3 4">
    <name type="scientific">SAR86 cluster bacterium</name>
    <dbReference type="NCBI Taxonomy" id="2030880"/>
    <lineage>
        <taxon>Bacteria</taxon>
        <taxon>Pseudomonadati</taxon>
        <taxon>Pseudomonadota</taxon>
        <taxon>Gammaproteobacteria</taxon>
        <taxon>SAR86 cluster</taxon>
    </lineage>
</organism>